<organism evidence="3 4">
    <name type="scientific">Neoroseomonas eburnea</name>
    <dbReference type="NCBI Taxonomy" id="1346889"/>
    <lineage>
        <taxon>Bacteria</taxon>
        <taxon>Pseudomonadati</taxon>
        <taxon>Pseudomonadota</taxon>
        <taxon>Alphaproteobacteria</taxon>
        <taxon>Acetobacterales</taxon>
        <taxon>Acetobacteraceae</taxon>
        <taxon>Neoroseomonas</taxon>
    </lineage>
</organism>
<evidence type="ECO:0000313" key="4">
    <source>
        <dbReference type="Proteomes" id="UP001138709"/>
    </source>
</evidence>
<evidence type="ECO:0000256" key="2">
    <source>
        <dbReference type="SAM" id="SignalP"/>
    </source>
</evidence>
<keyword evidence="4" id="KW-1185">Reference proteome</keyword>
<comment type="caution">
    <text evidence="3">The sequence shown here is derived from an EMBL/GenBank/DDBJ whole genome shotgun (WGS) entry which is preliminary data.</text>
</comment>
<feature type="signal peptide" evidence="2">
    <location>
        <begin position="1"/>
        <end position="19"/>
    </location>
</feature>
<reference evidence="3" key="1">
    <citation type="submission" date="2020-01" db="EMBL/GenBank/DDBJ databases">
        <authorList>
            <person name="Rat A."/>
        </authorList>
    </citation>
    <scope>NUCLEOTIDE SEQUENCE</scope>
    <source>
        <strain evidence="3">LMG 31228</strain>
    </source>
</reference>
<dbReference type="RefSeq" id="WP_211844233.1">
    <property type="nucleotide sequence ID" value="NZ_JAAEDL010000001.1"/>
</dbReference>
<name>A0A9X9X580_9PROT</name>
<accession>A0A9X9X580</accession>
<sequence length="147" mass="15753">MRRASPLLPMLLLAAGAGAQEPNAPLPLPRVIYGAPEPNVIYGPSSAEPERAPPAAPPVARPATPPAPAPQGSLTYGWGPAYVPPLGYWAPPPHWDRPPRPIRPRPEVSVPPARGGYYEPPQPPGSYVGRPPSAPPEPRWGFERPRR</sequence>
<protein>
    <submittedName>
        <fullName evidence="3">Uncharacterized protein</fullName>
    </submittedName>
</protein>
<feature type="region of interest" description="Disordered" evidence="1">
    <location>
        <begin position="93"/>
        <end position="147"/>
    </location>
</feature>
<evidence type="ECO:0000256" key="1">
    <source>
        <dbReference type="SAM" id="MobiDB-lite"/>
    </source>
</evidence>
<dbReference type="EMBL" id="JAAEDL010000001">
    <property type="protein sequence ID" value="MBR0678866.1"/>
    <property type="molecule type" value="Genomic_DNA"/>
</dbReference>
<proteinExistence type="predicted"/>
<evidence type="ECO:0000313" key="3">
    <source>
        <dbReference type="EMBL" id="MBR0678866.1"/>
    </source>
</evidence>
<keyword evidence="2" id="KW-0732">Signal</keyword>
<dbReference type="AlphaFoldDB" id="A0A9X9X580"/>
<feature type="region of interest" description="Disordered" evidence="1">
    <location>
        <begin position="42"/>
        <end position="76"/>
    </location>
</feature>
<gene>
    <name evidence="3" type="ORF">GXW74_00050</name>
</gene>
<reference evidence="3" key="2">
    <citation type="journal article" date="2021" name="Syst. Appl. Microbiol.">
        <title>Roseomonas hellenica sp. nov., isolated from roots of wild-growing Alkanna tinctoria.</title>
        <authorList>
            <person name="Rat A."/>
            <person name="Naranjo H.D."/>
            <person name="Lebbe L."/>
            <person name="Cnockaert M."/>
            <person name="Krigas N."/>
            <person name="Grigoriadou K."/>
            <person name="Maloupa E."/>
            <person name="Willems A."/>
        </authorList>
    </citation>
    <scope>NUCLEOTIDE SEQUENCE</scope>
    <source>
        <strain evidence="3">LMG 31228</strain>
    </source>
</reference>
<dbReference type="Proteomes" id="UP001138709">
    <property type="component" value="Unassembled WGS sequence"/>
</dbReference>
<feature type="compositionally biased region" description="Pro residues" evidence="1">
    <location>
        <begin position="52"/>
        <end position="69"/>
    </location>
</feature>
<feature type="chain" id="PRO_5040863006" evidence="2">
    <location>
        <begin position="20"/>
        <end position="147"/>
    </location>
</feature>